<dbReference type="PANTHER" id="PTHR13696">
    <property type="entry name" value="P-LOOP CONTAINING NUCLEOSIDE TRIPHOSPHATE HYDROLASE"/>
    <property type="match status" value="1"/>
</dbReference>
<sequence>MGRRARRSKGQAPRPFRRAREIPKPSRQGSAFWPTVAAIEARRHLRVPIRRHEPQKMARRILFTSQKGGVGKSTLARAAAVALAARGRKVLLADFDEAQQTVMRWNAQRRARGLEPALDAAVFSKKKKLRGLDGDYDDIVIDTRGHQDEATLELAAASDAVFLPASFSSDDLFPTLRVVASLRETGVAPEGVAIVFCRTGGSKRQEEQARSVLEMNRITALSQALPQKDGFVTAYATGRTGAEAPNRYLRAAAKAVDDAMLEFIDTVAAAKNGGKKKAAKG</sequence>
<dbReference type="Pfam" id="PF01656">
    <property type="entry name" value="CbiA"/>
    <property type="match status" value="1"/>
</dbReference>
<dbReference type="InterPro" id="IPR002586">
    <property type="entry name" value="CobQ/CobB/MinD/ParA_Nub-bd_dom"/>
</dbReference>
<dbReference type="InterPro" id="IPR050678">
    <property type="entry name" value="DNA_Partitioning_ATPase"/>
</dbReference>
<dbReference type="AlphaFoldDB" id="A0A327JGS0"/>
<feature type="domain" description="CobQ/CobB/MinD/ParA nucleotide binding" evidence="2">
    <location>
        <begin position="61"/>
        <end position="239"/>
    </location>
</feature>
<protein>
    <recommendedName>
        <fullName evidence="2">CobQ/CobB/MinD/ParA nucleotide binding domain-containing protein</fullName>
    </recommendedName>
</protein>
<gene>
    <name evidence="3" type="ORF">CH339_17570</name>
</gene>
<reference evidence="3 4" key="1">
    <citation type="submission" date="2017-07" db="EMBL/GenBank/DDBJ databases">
        <title>Draft Genome Sequences of Select Purple Nonsulfur Bacteria.</title>
        <authorList>
            <person name="Lasarre B."/>
            <person name="Mckinlay J.B."/>
        </authorList>
    </citation>
    <scope>NUCLEOTIDE SEQUENCE [LARGE SCALE GENOMIC DNA]</scope>
    <source>
        <strain evidence="3 4">DSM 11290</strain>
    </source>
</reference>
<evidence type="ECO:0000256" key="1">
    <source>
        <dbReference type="SAM" id="MobiDB-lite"/>
    </source>
</evidence>
<dbReference type="EMBL" id="NPEV01000044">
    <property type="protein sequence ID" value="RAI25607.1"/>
    <property type="molecule type" value="Genomic_DNA"/>
</dbReference>
<dbReference type="Gene3D" id="3.40.50.300">
    <property type="entry name" value="P-loop containing nucleotide triphosphate hydrolases"/>
    <property type="match status" value="1"/>
</dbReference>
<dbReference type="OrthoDB" id="9804460at2"/>
<dbReference type="InterPro" id="IPR027417">
    <property type="entry name" value="P-loop_NTPase"/>
</dbReference>
<dbReference type="PANTHER" id="PTHR13696:SF96">
    <property type="entry name" value="COBQ_COBB_MIND_PARA NUCLEOTIDE BINDING DOMAIN-CONTAINING PROTEIN"/>
    <property type="match status" value="1"/>
</dbReference>
<organism evidence="3 4">
    <name type="scientific">Rhodobium orientis</name>
    <dbReference type="NCBI Taxonomy" id="34017"/>
    <lineage>
        <taxon>Bacteria</taxon>
        <taxon>Pseudomonadati</taxon>
        <taxon>Pseudomonadota</taxon>
        <taxon>Alphaproteobacteria</taxon>
        <taxon>Hyphomicrobiales</taxon>
        <taxon>Rhodobiaceae</taxon>
        <taxon>Rhodobium</taxon>
    </lineage>
</organism>
<dbReference type="Proteomes" id="UP000249299">
    <property type="component" value="Unassembled WGS sequence"/>
</dbReference>
<dbReference type="CDD" id="cd02042">
    <property type="entry name" value="ParAB_family"/>
    <property type="match status" value="1"/>
</dbReference>
<accession>A0A327JGS0</accession>
<comment type="caution">
    <text evidence="3">The sequence shown here is derived from an EMBL/GenBank/DDBJ whole genome shotgun (WGS) entry which is preliminary data.</text>
</comment>
<evidence type="ECO:0000259" key="2">
    <source>
        <dbReference type="Pfam" id="PF01656"/>
    </source>
</evidence>
<evidence type="ECO:0000313" key="3">
    <source>
        <dbReference type="EMBL" id="RAI25607.1"/>
    </source>
</evidence>
<keyword evidence="4" id="KW-1185">Reference proteome</keyword>
<dbReference type="SUPFAM" id="SSF52540">
    <property type="entry name" value="P-loop containing nucleoside triphosphate hydrolases"/>
    <property type="match status" value="1"/>
</dbReference>
<evidence type="ECO:0000313" key="4">
    <source>
        <dbReference type="Proteomes" id="UP000249299"/>
    </source>
</evidence>
<name>A0A327JGS0_9HYPH</name>
<feature type="region of interest" description="Disordered" evidence="1">
    <location>
        <begin position="1"/>
        <end position="30"/>
    </location>
</feature>
<proteinExistence type="predicted"/>